<comment type="caution">
    <text evidence="1">The sequence shown here is derived from an EMBL/GenBank/DDBJ whole genome shotgun (WGS) entry which is preliminary data.</text>
</comment>
<organism evidence="1 2">
    <name type="scientific">Dreissena polymorpha</name>
    <name type="common">Zebra mussel</name>
    <name type="synonym">Mytilus polymorpha</name>
    <dbReference type="NCBI Taxonomy" id="45954"/>
    <lineage>
        <taxon>Eukaryota</taxon>
        <taxon>Metazoa</taxon>
        <taxon>Spiralia</taxon>
        <taxon>Lophotrochozoa</taxon>
        <taxon>Mollusca</taxon>
        <taxon>Bivalvia</taxon>
        <taxon>Autobranchia</taxon>
        <taxon>Heteroconchia</taxon>
        <taxon>Euheterodonta</taxon>
        <taxon>Imparidentia</taxon>
        <taxon>Neoheterodontei</taxon>
        <taxon>Myida</taxon>
        <taxon>Dreissenoidea</taxon>
        <taxon>Dreissenidae</taxon>
        <taxon>Dreissena</taxon>
    </lineage>
</organism>
<evidence type="ECO:0000313" key="2">
    <source>
        <dbReference type="Proteomes" id="UP000828390"/>
    </source>
</evidence>
<accession>A0A9D4IH14</accession>
<keyword evidence="2" id="KW-1185">Reference proteome</keyword>
<reference evidence="1" key="2">
    <citation type="submission" date="2020-11" db="EMBL/GenBank/DDBJ databases">
        <authorList>
            <person name="McCartney M.A."/>
            <person name="Auch B."/>
            <person name="Kono T."/>
            <person name="Mallez S."/>
            <person name="Becker A."/>
            <person name="Gohl D.M."/>
            <person name="Silverstein K.A.T."/>
            <person name="Koren S."/>
            <person name="Bechman K.B."/>
            <person name="Herman A."/>
            <person name="Abrahante J.E."/>
            <person name="Garbe J."/>
        </authorList>
    </citation>
    <scope>NUCLEOTIDE SEQUENCE</scope>
    <source>
        <strain evidence="1">Duluth1</strain>
        <tissue evidence="1">Whole animal</tissue>
    </source>
</reference>
<dbReference type="Proteomes" id="UP000828390">
    <property type="component" value="Unassembled WGS sequence"/>
</dbReference>
<name>A0A9D4IH14_DREPO</name>
<dbReference type="AlphaFoldDB" id="A0A9D4IH14"/>
<dbReference type="EMBL" id="JAIWYP010000009">
    <property type="protein sequence ID" value="KAH3772207.1"/>
    <property type="molecule type" value="Genomic_DNA"/>
</dbReference>
<sequence>MFPAPSAGSSHLQVQKPMCSRFVCAEFHYCSLLLSGTCTNIPWTTSLEPTTSIRLGTEASRNSSDIITRRSGQRYTTLERTMPWLKLHCTRMPKASQRENK</sequence>
<evidence type="ECO:0000313" key="1">
    <source>
        <dbReference type="EMBL" id="KAH3772207.1"/>
    </source>
</evidence>
<reference evidence="1" key="1">
    <citation type="journal article" date="2019" name="bioRxiv">
        <title>The Genome of the Zebra Mussel, Dreissena polymorpha: A Resource for Invasive Species Research.</title>
        <authorList>
            <person name="McCartney M.A."/>
            <person name="Auch B."/>
            <person name="Kono T."/>
            <person name="Mallez S."/>
            <person name="Zhang Y."/>
            <person name="Obille A."/>
            <person name="Becker A."/>
            <person name="Abrahante J.E."/>
            <person name="Garbe J."/>
            <person name="Badalamenti J.P."/>
            <person name="Herman A."/>
            <person name="Mangelson H."/>
            <person name="Liachko I."/>
            <person name="Sullivan S."/>
            <person name="Sone E.D."/>
            <person name="Koren S."/>
            <person name="Silverstein K.A.T."/>
            <person name="Beckman K.B."/>
            <person name="Gohl D.M."/>
        </authorList>
    </citation>
    <scope>NUCLEOTIDE SEQUENCE</scope>
    <source>
        <strain evidence="1">Duluth1</strain>
        <tissue evidence="1">Whole animal</tissue>
    </source>
</reference>
<protein>
    <submittedName>
        <fullName evidence="1">Uncharacterized protein</fullName>
    </submittedName>
</protein>
<proteinExistence type="predicted"/>
<gene>
    <name evidence="1" type="ORF">DPMN_173545</name>
</gene>